<feature type="region of interest" description="Disordered" evidence="1">
    <location>
        <begin position="143"/>
        <end position="165"/>
    </location>
</feature>
<evidence type="ECO:0000313" key="2">
    <source>
        <dbReference type="EMBL" id="KUR70920.1"/>
    </source>
</evidence>
<evidence type="ECO:0000256" key="1">
    <source>
        <dbReference type="SAM" id="MobiDB-lite"/>
    </source>
</evidence>
<dbReference type="EMBL" id="LLZS01000008">
    <property type="protein sequence ID" value="KUR70920.1"/>
    <property type="molecule type" value="Genomic_DNA"/>
</dbReference>
<gene>
    <name evidence="2" type="ORF">AQZ52_13985</name>
</gene>
<reference evidence="2 3" key="1">
    <citation type="submission" date="2015-10" db="EMBL/GenBank/DDBJ databases">
        <title>Draft genome sequence of Novosphingobium fuchskuhlense DSM 25065 isolated from a surface water sample of the southwest basin of Lake Grosse Fuchskuhle.</title>
        <authorList>
            <person name="Ruckert C."/>
            <person name="Winkler A."/>
            <person name="Glaeser J."/>
            <person name="Grossart H.-P."/>
            <person name="Kalinowski J."/>
            <person name="Glaeser S."/>
        </authorList>
    </citation>
    <scope>NUCLEOTIDE SEQUENCE [LARGE SCALE GENOMIC DNA]</scope>
    <source>
        <strain evidence="2 3">FNE08-7</strain>
    </source>
</reference>
<accession>A0A117UU51</accession>
<organism evidence="2 3">
    <name type="scientific">Novosphingobium fuchskuhlense</name>
    <dbReference type="NCBI Taxonomy" id="1117702"/>
    <lineage>
        <taxon>Bacteria</taxon>
        <taxon>Pseudomonadati</taxon>
        <taxon>Pseudomonadota</taxon>
        <taxon>Alphaproteobacteria</taxon>
        <taxon>Sphingomonadales</taxon>
        <taxon>Sphingomonadaceae</taxon>
        <taxon>Novosphingobium</taxon>
    </lineage>
</organism>
<name>A0A117UU51_9SPHN</name>
<comment type="caution">
    <text evidence="2">The sequence shown here is derived from an EMBL/GenBank/DDBJ whole genome shotgun (WGS) entry which is preliminary data.</text>
</comment>
<sequence>MLAGDGITFTSSPDGSTLSLLYDQFEIKTGAVVEKGTINKDRVAQRGFTLGVIGPNGSGSAKAQEAIQLFVRGFHHAPAGSWSLKVEAPGGPIDITPKGSDEPFTACLALAADKAAIPVRVTMTLKAPVPSDTQVTVDSIDIARTGGDLKGPPGSCPPEARQTAK</sequence>
<keyword evidence="3" id="KW-1185">Reference proteome</keyword>
<protein>
    <submittedName>
        <fullName evidence="2">Uncharacterized protein</fullName>
    </submittedName>
</protein>
<evidence type="ECO:0000313" key="3">
    <source>
        <dbReference type="Proteomes" id="UP000058012"/>
    </source>
</evidence>
<proteinExistence type="predicted"/>
<dbReference type="AlphaFoldDB" id="A0A117UU51"/>
<dbReference type="Proteomes" id="UP000058012">
    <property type="component" value="Unassembled WGS sequence"/>
</dbReference>